<feature type="compositionally biased region" description="Low complexity" evidence="1">
    <location>
        <begin position="124"/>
        <end position="137"/>
    </location>
</feature>
<evidence type="ECO:0000313" key="3">
    <source>
        <dbReference type="EMBL" id="WSB69514.1"/>
    </source>
</evidence>
<keyword evidence="2" id="KW-1133">Transmembrane helix</keyword>
<feature type="compositionally biased region" description="Polar residues" evidence="1">
    <location>
        <begin position="381"/>
        <end position="392"/>
    </location>
</feature>
<dbReference type="RefSeq" id="WP_326619033.1">
    <property type="nucleotide sequence ID" value="NZ_CP109106.1"/>
</dbReference>
<feature type="region of interest" description="Disordered" evidence="1">
    <location>
        <begin position="1"/>
        <end position="434"/>
    </location>
</feature>
<keyword evidence="2" id="KW-0812">Transmembrane</keyword>
<feature type="compositionally biased region" description="Low complexity" evidence="1">
    <location>
        <begin position="65"/>
        <end position="88"/>
    </location>
</feature>
<feature type="compositionally biased region" description="Low complexity" evidence="1">
    <location>
        <begin position="190"/>
        <end position="243"/>
    </location>
</feature>
<feature type="compositionally biased region" description="Pro residues" evidence="1">
    <location>
        <begin position="150"/>
        <end position="166"/>
    </location>
</feature>
<dbReference type="Proteomes" id="UP001344251">
    <property type="component" value="Chromosome"/>
</dbReference>
<evidence type="ECO:0000256" key="2">
    <source>
        <dbReference type="SAM" id="Phobius"/>
    </source>
</evidence>
<feature type="compositionally biased region" description="Polar residues" evidence="1">
    <location>
        <begin position="1"/>
        <end position="14"/>
    </location>
</feature>
<feature type="compositionally biased region" description="Basic and acidic residues" evidence="1">
    <location>
        <begin position="483"/>
        <end position="492"/>
    </location>
</feature>
<keyword evidence="2" id="KW-0472">Membrane</keyword>
<keyword evidence="4" id="KW-1185">Reference proteome</keyword>
<evidence type="ECO:0000313" key="4">
    <source>
        <dbReference type="Proteomes" id="UP001344251"/>
    </source>
</evidence>
<feature type="region of interest" description="Disordered" evidence="1">
    <location>
        <begin position="465"/>
        <end position="502"/>
    </location>
</feature>
<sequence length="646" mass="65862">MTQSGQGHDPQNSAAGPAREGIVLPANGEPWVPDQQAAPPAGQPWGQPWGPDRQAAAPQPYGETPAQGQPSAPQQGYGQGQQQTYGQGQQQGYGQGQQQGYGQDQQQGYGQGQQQGYGQGQQQGYGPAQAQPQHPQGTMPPQPQGGQGFPEPPQGPPPAPPLPPSMPQQAGGPLPPADSAAEATALMPHGVPNGAQQGQGAPGALPPEGQYGSGRQSPQQPYGQQAQQQPQQQYGQQPQGPSGELVRATPQTGAPLPPAAGDAEATALIPPVGAQPGGPGAAPLPPEASARPETRDESTTMLRAIKPNGQRPQGRPMPQSQPMPGAPGAGDAEATQLIPPVGAAAPPPPPGAPYGVRPGAPGDRPTPAEFDGLFRDGPGTPGQTGAPDSTAQLPRFEDPGRPPYGHQGQGPGQQFPPGGGYDQQASYDDDGGGRRRRLAPIAIVGIVIVALAGAGLGLGWALSGGSGEDTAKKEDSGAGTTKAAKDPEKPKPSADPAEAQAKGLDALLGDSNNSRSSVIGAVNSIKTCSNLGGAAKDLRAAAGQRNDLVKRLQQLPVDKIPNHDRLTAALSKAWQSSAAADNHYAAWAGQVGSKKGCHKGKARLSRQTAQGNAASGQATTAKKQAAQIWNPLAQKYGLTERRPEQL</sequence>
<feature type="compositionally biased region" description="Gly residues" evidence="1">
    <location>
        <begin position="407"/>
        <end position="421"/>
    </location>
</feature>
<protein>
    <submittedName>
        <fullName evidence="3">Uncharacterized protein</fullName>
    </submittedName>
</protein>
<evidence type="ECO:0000256" key="1">
    <source>
        <dbReference type="SAM" id="MobiDB-lite"/>
    </source>
</evidence>
<dbReference type="EMBL" id="CP109106">
    <property type="protein sequence ID" value="WSB69514.1"/>
    <property type="molecule type" value="Genomic_DNA"/>
</dbReference>
<reference evidence="3 4" key="1">
    <citation type="submission" date="2022-10" db="EMBL/GenBank/DDBJ databases">
        <title>The complete genomes of actinobacterial strains from the NBC collection.</title>
        <authorList>
            <person name="Joergensen T.S."/>
            <person name="Alvarez Arevalo M."/>
            <person name="Sterndorff E.B."/>
            <person name="Faurdal D."/>
            <person name="Vuksanovic O."/>
            <person name="Mourched A.-S."/>
            <person name="Charusanti P."/>
            <person name="Shaw S."/>
            <person name="Blin K."/>
            <person name="Weber T."/>
        </authorList>
    </citation>
    <scope>NUCLEOTIDE SEQUENCE [LARGE SCALE GENOMIC DNA]</scope>
    <source>
        <strain evidence="3 4">NBC 01774</strain>
    </source>
</reference>
<name>A0ABZ1FHK4_9ACTN</name>
<organism evidence="3 4">
    <name type="scientific">Streptomyces decoyicus</name>
    <dbReference type="NCBI Taxonomy" id="249567"/>
    <lineage>
        <taxon>Bacteria</taxon>
        <taxon>Bacillati</taxon>
        <taxon>Actinomycetota</taxon>
        <taxon>Actinomycetes</taxon>
        <taxon>Kitasatosporales</taxon>
        <taxon>Streptomycetaceae</taxon>
        <taxon>Streptomyces</taxon>
    </lineage>
</organism>
<feature type="compositionally biased region" description="Low complexity" evidence="1">
    <location>
        <begin position="33"/>
        <end position="52"/>
    </location>
</feature>
<feature type="compositionally biased region" description="Gly residues" evidence="1">
    <location>
        <begin position="89"/>
        <end position="99"/>
    </location>
</feature>
<accession>A0ABZ1FHK4</accession>
<gene>
    <name evidence="3" type="ORF">OG863_17015</name>
</gene>
<proteinExistence type="predicted"/>
<feature type="transmembrane region" description="Helical" evidence="2">
    <location>
        <begin position="441"/>
        <end position="462"/>
    </location>
</feature>
<feature type="compositionally biased region" description="Low complexity" evidence="1">
    <location>
        <begin position="353"/>
        <end position="362"/>
    </location>
</feature>
<feature type="compositionally biased region" description="Gly residues" evidence="1">
    <location>
        <begin position="109"/>
        <end position="123"/>
    </location>
</feature>